<dbReference type="AlphaFoldDB" id="A0A212LR10"/>
<reference evidence="1" key="1">
    <citation type="submission" date="2016-08" db="EMBL/GenBank/DDBJ databases">
        <authorList>
            <person name="Seilhamer J.J."/>
        </authorList>
    </citation>
    <scope>NUCLEOTIDE SEQUENCE</scope>
    <source>
        <strain evidence="1">86</strain>
    </source>
</reference>
<accession>A0A212LR10</accession>
<organism evidence="1">
    <name type="scientific">uncultured Pleomorphomonas sp</name>
    <dbReference type="NCBI Taxonomy" id="442121"/>
    <lineage>
        <taxon>Bacteria</taxon>
        <taxon>Pseudomonadati</taxon>
        <taxon>Pseudomonadota</taxon>
        <taxon>Alphaproteobacteria</taxon>
        <taxon>Hyphomicrobiales</taxon>
        <taxon>Pleomorphomonadaceae</taxon>
        <taxon>Pleomorphomonas</taxon>
        <taxon>environmental samples</taxon>
    </lineage>
</organism>
<name>A0A212LR10_9HYPH</name>
<proteinExistence type="predicted"/>
<dbReference type="EMBL" id="FMJD01000013">
    <property type="protein sequence ID" value="SCM79952.1"/>
    <property type="molecule type" value="Genomic_DNA"/>
</dbReference>
<dbReference type="RefSeq" id="WP_288198832.1">
    <property type="nucleotide sequence ID" value="NZ_LT608334.1"/>
</dbReference>
<evidence type="ECO:0000313" key="1">
    <source>
        <dbReference type="EMBL" id="SCM79952.1"/>
    </source>
</evidence>
<protein>
    <submittedName>
        <fullName evidence="1">Uncharacterized protein</fullName>
    </submittedName>
</protein>
<gene>
    <name evidence="1" type="ORF">KL86PLE_90725</name>
</gene>
<sequence length="174" mass="19432">MARKAIPVLTDVSDLLVSTTAMARHLGITERWLQLLAKDGTLVPLARGKWPLSSTVQAYIAFLKEGAEKKTGTTSMDKLREEKIADIRQARALRDRTAIDLDEALGIFDEQTGIYVSSLNGLPARITSVPRERRRLDDIFDEERLRLCDLLAKARNRLETGREDPEATAEDDAA</sequence>